<dbReference type="AlphaFoldDB" id="A0A502C6Y1"/>
<protein>
    <submittedName>
        <fullName evidence="1">DUF1631 domain-containing protein</fullName>
    </submittedName>
</protein>
<comment type="caution">
    <text evidence="1">The sequence shown here is derived from an EMBL/GenBank/DDBJ whole genome shotgun (WGS) entry which is preliminary data.</text>
</comment>
<evidence type="ECO:0000313" key="1">
    <source>
        <dbReference type="EMBL" id="TPG08678.1"/>
    </source>
</evidence>
<dbReference type="Proteomes" id="UP000319486">
    <property type="component" value="Unassembled WGS sequence"/>
</dbReference>
<accession>A0A502C6Y1</accession>
<organism evidence="1 2">
    <name type="scientific">Rhodanobacter glycinis</name>
    <dbReference type="NCBI Taxonomy" id="582702"/>
    <lineage>
        <taxon>Bacteria</taxon>
        <taxon>Pseudomonadati</taxon>
        <taxon>Pseudomonadota</taxon>
        <taxon>Gammaproteobacteria</taxon>
        <taxon>Lysobacterales</taxon>
        <taxon>Rhodanobacteraceae</taxon>
        <taxon>Rhodanobacter</taxon>
    </lineage>
</organism>
<dbReference type="Pfam" id="PF07793">
    <property type="entry name" value="DUF1631"/>
    <property type="match status" value="1"/>
</dbReference>
<evidence type="ECO:0000313" key="2">
    <source>
        <dbReference type="Proteomes" id="UP000319486"/>
    </source>
</evidence>
<dbReference type="InterPro" id="IPR012434">
    <property type="entry name" value="DUF1631"/>
</dbReference>
<name>A0A502C6Y1_9GAMM</name>
<keyword evidence="2" id="KW-1185">Reference proteome</keyword>
<dbReference type="EMBL" id="RCZO01000005">
    <property type="protein sequence ID" value="TPG08678.1"/>
    <property type="molecule type" value="Genomic_DNA"/>
</dbReference>
<proteinExistence type="predicted"/>
<dbReference type="OrthoDB" id="6188167at2"/>
<dbReference type="RefSeq" id="WP_140652399.1">
    <property type="nucleotide sequence ID" value="NZ_RCZB01000003.1"/>
</dbReference>
<sequence length="773" mass="85104">MNEASDPSRVVNLSQRLDPASERVGELLNAVRSIAGKRLQQWVGNAFEHVDDALFDLAEKAENNAAQMHYFDGMREVRKRRPAVERSFLGTISRDLGELTRPAQQSQATTAAMSSGTVELSLVADNELEESLAITSMIGKNESRLSRDLFAVNQRLSVICGGHKIDDTSNPVAPAILAQAFRQALHELSADMRVKLIIYKLFDRYVLSSLEELYQEINTELVRAGVLPQMRHEVVRGGNAKAAGAATHGGDGQQAGAATAMADEVGDIPSDLLQTLHALFSARRGPVVGGNMGSGSIAGMHVMSGPLPSANELLGALSVLQSQIASAGPLPYAQPGDAAELSREVLQLKSQLLTQIGALRGERPSHVATIDEDTIDLVGMLFEFILEDRNLPAAMQVMLARLQIPYLKAAILDRKLFAHRQHPARRLLDCLAEQAKGWSEESDRDRRLHEKVKSIVDQLLHDFDDDMGIFERLLVDLQQFQDVNKRRSELAEQRVAESTRGREKLEQARRRAAREILDRIGEQKLPPLVHGILARAWANHLVLTLLRQGETSPEFKSALRFVDDFIASTRPAANPESRQALRQMLPGVERALRQGLTNVAFQEQDIERLLSQLHTYYRQQLGETLDATEVVTIEEDAAMLAIPDSIQPIIDHDAAPAANVDAQEETVEVPLDSPEWHQVQALQPGTWLEFCFADEAMTRAKLSWISPMSGRYLFVNRRGLKVADYPPQELAVLLAGGQARVLAANALFDRAMSAIVGKLSQPDTTPAAGTDSE</sequence>
<reference evidence="1 2" key="1">
    <citation type="journal article" date="2019" name="Environ. Microbiol.">
        <title>Species interactions and distinct microbial communities in high Arctic permafrost affected cryosols are associated with the CH4 and CO2 gas fluxes.</title>
        <authorList>
            <person name="Altshuler I."/>
            <person name="Hamel J."/>
            <person name="Turney S."/>
            <person name="Magnuson E."/>
            <person name="Levesque R."/>
            <person name="Greer C."/>
            <person name="Whyte L.G."/>
        </authorList>
    </citation>
    <scope>NUCLEOTIDE SEQUENCE [LARGE SCALE GENOMIC DNA]</scope>
    <source>
        <strain evidence="1 2">S13Y</strain>
    </source>
</reference>
<gene>
    <name evidence="1" type="ORF">EAH88_10600</name>
</gene>